<accession>A0A0A9CU05</accession>
<dbReference type="AlphaFoldDB" id="A0A0A9CU05"/>
<evidence type="ECO:0000313" key="1">
    <source>
        <dbReference type="EMBL" id="JAD79051.1"/>
    </source>
</evidence>
<proteinExistence type="predicted"/>
<name>A0A0A9CU05_ARUDO</name>
<reference evidence="1" key="1">
    <citation type="submission" date="2014-09" db="EMBL/GenBank/DDBJ databases">
        <authorList>
            <person name="Magalhaes I.L.F."/>
            <person name="Oliveira U."/>
            <person name="Santos F.R."/>
            <person name="Vidigal T.H.D.A."/>
            <person name="Brescovit A.D."/>
            <person name="Santos A.J."/>
        </authorList>
    </citation>
    <scope>NUCLEOTIDE SEQUENCE</scope>
    <source>
        <tissue evidence="1">Shoot tissue taken approximately 20 cm above the soil surface</tissue>
    </source>
</reference>
<sequence>MRRPPPEMEVTAWTRIRERSVTFLRSLAETKVSPSTPYAMAGRCCRCGCRRKRWFFSSGYRNWLQKLHLSSFFSSRMLGGLPLIAFVR</sequence>
<organism evidence="1">
    <name type="scientific">Arundo donax</name>
    <name type="common">Giant reed</name>
    <name type="synonym">Donax arundinaceus</name>
    <dbReference type="NCBI Taxonomy" id="35708"/>
    <lineage>
        <taxon>Eukaryota</taxon>
        <taxon>Viridiplantae</taxon>
        <taxon>Streptophyta</taxon>
        <taxon>Embryophyta</taxon>
        <taxon>Tracheophyta</taxon>
        <taxon>Spermatophyta</taxon>
        <taxon>Magnoliopsida</taxon>
        <taxon>Liliopsida</taxon>
        <taxon>Poales</taxon>
        <taxon>Poaceae</taxon>
        <taxon>PACMAD clade</taxon>
        <taxon>Arundinoideae</taxon>
        <taxon>Arundineae</taxon>
        <taxon>Arundo</taxon>
    </lineage>
</organism>
<dbReference type="EMBL" id="GBRH01218844">
    <property type="protein sequence ID" value="JAD79051.1"/>
    <property type="molecule type" value="Transcribed_RNA"/>
</dbReference>
<reference evidence="1" key="2">
    <citation type="journal article" date="2015" name="Data Brief">
        <title>Shoot transcriptome of the giant reed, Arundo donax.</title>
        <authorList>
            <person name="Barrero R.A."/>
            <person name="Guerrero F.D."/>
            <person name="Moolhuijzen P."/>
            <person name="Goolsby J.A."/>
            <person name="Tidwell J."/>
            <person name="Bellgard S.E."/>
            <person name="Bellgard M.I."/>
        </authorList>
    </citation>
    <scope>NUCLEOTIDE SEQUENCE</scope>
    <source>
        <tissue evidence="1">Shoot tissue taken approximately 20 cm above the soil surface</tissue>
    </source>
</reference>
<protein>
    <submittedName>
        <fullName evidence="1">Uncharacterized protein</fullName>
    </submittedName>
</protein>